<dbReference type="InterPro" id="IPR036188">
    <property type="entry name" value="FAD/NAD-bd_sf"/>
</dbReference>
<accession>A0AAI8YDM5</accession>
<dbReference type="EMBL" id="CAUWAG010000003">
    <property type="protein sequence ID" value="CAJ2500733.1"/>
    <property type="molecule type" value="Genomic_DNA"/>
</dbReference>
<dbReference type="AlphaFoldDB" id="A0AAI8YDM5"/>
<dbReference type="InterPro" id="IPR002938">
    <property type="entry name" value="FAD-bd"/>
</dbReference>
<evidence type="ECO:0000256" key="3">
    <source>
        <dbReference type="ARBA" id="ARBA00007992"/>
    </source>
</evidence>
<dbReference type="GO" id="GO:0004497">
    <property type="term" value="F:monooxygenase activity"/>
    <property type="evidence" value="ECO:0007669"/>
    <property type="project" value="InterPro"/>
</dbReference>
<keyword evidence="5" id="KW-0274">FAD</keyword>
<comment type="cofactor">
    <cofactor evidence="1">
        <name>FAD</name>
        <dbReference type="ChEBI" id="CHEBI:57692"/>
    </cofactor>
</comment>
<dbReference type="PANTHER" id="PTHR47356:SF2">
    <property type="entry name" value="FAD-BINDING DOMAIN-CONTAINING PROTEIN-RELATED"/>
    <property type="match status" value="1"/>
</dbReference>
<gene>
    <name evidence="8" type="ORF">KHLLAP_LOCUS1201</name>
</gene>
<evidence type="ECO:0000259" key="7">
    <source>
        <dbReference type="Pfam" id="PF01494"/>
    </source>
</evidence>
<evidence type="ECO:0000313" key="9">
    <source>
        <dbReference type="Proteomes" id="UP001295740"/>
    </source>
</evidence>
<feature type="domain" description="FAD-binding" evidence="7">
    <location>
        <begin position="6"/>
        <end position="342"/>
    </location>
</feature>
<organism evidence="8 9">
    <name type="scientific">Anthostomella pinea</name>
    <dbReference type="NCBI Taxonomy" id="933095"/>
    <lineage>
        <taxon>Eukaryota</taxon>
        <taxon>Fungi</taxon>
        <taxon>Dikarya</taxon>
        <taxon>Ascomycota</taxon>
        <taxon>Pezizomycotina</taxon>
        <taxon>Sordariomycetes</taxon>
        <taxon>Xylariomycetidae</taxon>
        <taxon>Xylariales</taxon>
        <taxon>Xylariaceae</taxon>
        <taxon>Anthostomella</taxon>
    </lineage>
</organism>
<evidence type="ECO:0000256" key="1">
    <source>
        <dbReference type="ARBA" id="ARBA00001974"/>
    </source>
</evidence>
<dbReference type="Proteomes" id="UP001295740">
    <property type="component" value="Unassembled WGS sequence"/>
</dbReference>
<comment type="caution">
    <text evidence="8">The sequence shown here is derived from an EMBL/GenBank/DDBJ whole genome shotgun (WGS) entry which is preliminary data.</text>
</comment>
<comment type="similarity">
    <text evidence="3">Belongs to the paxM FAD-dependent monooxygenase family.</text>
</comment>
<dbReference type="Gene3D" id="3.50.50.60">
    <property type="entry name" value="FAD/NAD(P)-binding domain"/>
    <property type="match status" value="1"/>
</dbReference>
<evidence type="ECO:0000256" key="4">
    <source>
        <dbReference type="ARBA" id="ARBA00022630"/>
    </source>
</evidence>
<evidence type="ECO:0000313" key="8">
    <source>
        <dbReference type="EMBL" id="CAJ2500733.1"/>
    </source>
</evidence>
<keyword evidence="9" id="KW-1185">Reference proteome</keyword>
<dbReference type="SUPFAM" id="SSF51905">
    <property type="entry name" value="FAD/NAD(P)-binding domain"/>
    <property type="match status" value="1"/>
</dbReference>
<dbReference type="GO" id="GO:0071949">
    <property type="term" value="F:FAD binding"/>
    <property type="evidence" value="ECO:0007669"/>
    <property type="project" value="InterPro"/>
</dbReference>
<reference evidence="8" key="1">
    <citation type="submission" date="2023-10" db="EMBL/GenBank/DDBJ databases">
        <authorList>
            <person name="Hackl T."/>
        </authorList>
    </citation>
    <scope>NUCLEOTIDE SEQUENCE</scope>
</reference>
<evidence type="ECO:0000256" key="2">
    <source>
        <dbReference type="ARBA" id="ARBA00005179"/>
    </source>
</evidence>
<dbReference type="PANTHER" id="PTHR47356">
    <property type="entry name" value="FAD-DEPENDENT MONOOXYGENASE ASQG-RELATED"/>
    <property type="match status" value="1"/>
</dbReference>
<protein>
    <submittedName>
        <fullName evidence="8">Uu.00g035860.m01.CDS01</fullName>
    </submittedName>
</protein>
<comment type="pathway">
    <text evidence="2">Secondary metabolite biosynthesis.</text>
</comment>
<keyword evidence="6" id="KW-0560">Oxidoreductase</keyword>
<evidence type="ECO:0000256" key="6">
    <source>
        <dbReference type="ARBA" id="ARBA00023002"/>
    </source>
</evidence>
<dbReference type="PRINTS" id="PR00420">
    <property type="entry name" value="RNGMNOXGNASE"/>
</dbReference>
<keyword evidence="4" id="KW-0285">Flavoprotein</keyword>
<evidence type="ECO:0000256" key="5">
    <source>
        <dbReference type="ARBA" id="ARBA00022827"/>
    </source>
</evidence>
<sequence length="432" mass="48350">MAASDFRVIIMGGGPEGLAAANMLAAADIDFVVLERAPAIVSDTGAIIMLWPQGTRVLHQLGLLQPAEGRFMSVRSKTTMTLDGRELSNFGVFDLLEKNHGYPCANFPRPLLTEVLYEGLGKRKSKVRTGVSIEDIETTDGGVLVHLQDGSVERGSIVIGADGVHSVTRSIMRRLAKESTGEDFDKTEKPILSPFQVLYGRASYIKGLPKGVFFETHGTNMSSQMSAGDDSIHFGLFRRLPGSTSKRKEYSDEEVAEFVEAFADVVVMPNLKFKDLWPRCQWTRLVNQHEGLMEHWYHDRIVLLGDSAVQMTSAGGMGLNNALQSAVYLVNKLHEVVQSNSNPAKGTLTRALADYQDTRREESRRMCNMSYRYIRANTWESWLTWFLVECVFPTVFGLEKTFRKFGETFISRTRVLSFVKMDDRTGAIPWAR</sequence>
<dbReference type="Pfam" id="PF01494">
    <property type="entry name" value="FAD_binding_3"/>
    <property type="match status" value="1"/>
</dbReference>
<name>A0AAI8YDM5_9PEZI</name>
<dbReference type="InterPro" id="IPR050562">
    <property type="entry name" value="FAD_mOase_fung"/>
</dbReference>
<proteinExistence type="inferred from homology"/>